<dbReference type="PROSITE" id="PS51257">
    <property type="entry name" value="PROKAR_LIPOPROTEIN"/>
    <property type="match status" value="1"/>
</dbReference>
<dbReference type="GO" id="GO:0005743">
    <property type="term" value="C:mitochondrial inner membrane"/>
    <property type="evidence" value="ECO:0007669"/>
    <property type="project" value="UniProtKB-SubCell"/>
</dbReference>
<dbReference type="PANTHER" id="PTHR46181">
    <property type="entry name" value="MITOCHONDRIAL GLYCINE TRANSPORTER"/>
    <property type="match status" value="1"/>
</dbReference>
<evidence type="ECO:0000256" key="8">
    <source>
        <dbReference type="ARBA" id="ARBA00023136"/>
    </source>
</evidence>
<evidence type="ECO:0000256" key="9">
    <source>
        <dbReference type="ARBA" id="ARBA00034060"/>
    </source>
</evidence>
<keyword evidence="3 10" id="KW-0812">Transmembrane</keyword>
<evidence type="ECO:0000256" key="6">
    <source>
        <dbReference type="ARBA" id="ARBA00022989"/>
    </source>
</evidence>
<dbReference type="PRINTS" id="PR00926">
    <property type="entry name" value="MITOCARRIER"/>
</dbReference>
<dbReference type="Pfam" id="PF00153">
    <property type="entry name" value="Mito_carr"/>
    <property type="match status" value="3"/>
</dbReference>
<accession>A0A177WYM4</accession>
<comment type="subcellular location">
    <subcellularLocation>
        <location evidence="10">Mitochondrion inner membrane</location>
        <topology evidence="10">Multi-pass membrane protein</topology>
    </subcellularLocation>
    <subcellularLocation>
        <location evidence="1">Mitochondrion membrane</location>
        <topology evidence="1">Multi-pass membrane protein</topology>
    </subcellularLocation>
</comment>
<evidence type="ECO:0000256" key="3">
    <source>
        <dbReference type="ARBA" id="ARBA00022692"/>
    </source>
</evidence>
<evidence type="ECO:0000256" key="1">
    <source>
        <dbReference type="ARBA" id="ARBA00004225"/>
    </source>
</evidence>
<feature type="repeat" description="Solcar" evidence="11">
    <location>
        <begin position="116"/>
        <end position="193"/>
    </location>
</feature>
<reference evidence="13 14" key="2">
    <citation type="submission" date="2016-05" db="EMBL/GenBank/DDBJ databases">
        <title>Lineage-specific infection strategies underlie the spectrum of fungal disease in amphibians.</title>
        <authorList>
            <person name="Cuomo C.A."/>
            <person name="Farrer R.A."/>
            <person name="James T."/>
            <person name="Longcore J."/>
            <person name="Birren B."/>
        </authorList>
    </citation>
    <scope>NUCLEOTIDE SEQUENCE [LARGE SCALE GENOMIC DNA]</scope>
    <source>
        <strain evidence="13 14">JEL423</strain>
    </source>
</reference>
<feature type="repeat" description="Solcar" evidence="11">
    <location>
        <begin position="200"/>
        <end position="284"/>
    </location>
</feature>
<evidence type="ECO:0000256" key="10">
    <source>
        <dbReference type="HAMAP-Rule" id="MF_03064"/>
    </source>
</evidence>
<dbReference type="HAMAP" id="MF_03064">
    <property type="entry name" value="SLC25A38"/>
    <property type="match status" value="1"/>
</dbReference>
<dbReference type="InterPro" id="IPR018108">
    <property type="entry name" value="MCP_transmembrane"/>
</dbReference>
<evidence type="ECO:0000256" key="7">
    <source>
        <dbReference type="ARBA" id="ARBA00023128"/>
    </source>
</evidence>
<dbReference type="InterPro" id="IPR002067">
    <property type="entry name" value="MCP"/>
</dbReference>
<dbReference type="GO" id="GO:1904983">
    <property type="term" value="P:glycine import into mitochondrion"/>
    <property type="evidence" value="ECO:0007669"/>
    <property type="project" value="UniProtKB-UniRule"/>
</dbReference>
<proteinExistence type="inferred from homology"/>
<keyword evidence="7 10" id="KW-0496">Mitochondrion</keyword>
<evidence type="ECO:0000256" key="2">
    <source>
        <dbReference type="ARBA" id="ARBA00022448"/>
    </source>
</evidence>
<dbReference type="OrthoDB" id="1924968at2759"/>
<gene>
    <name evidence="13" type="ORF">BDEG_28377</name>
</gene>
<protein>
    <recommendedName>
        <fullName evidence="10">Mitochondrial glycine transporter</fullName>
    </recommendedName>
    <alternativeName>
        <fullName evidence="10">Solute carrier family 25 member 38 homolog</fullName>
    </alternativeName>
</protein>
<dbReference type="GO" id="GO:0015187">
    <property type="term" value="F:glycine transmembrane transporter activity"/>
    <property type="evidence" value="ECO:0007669"/>
    <property type="project" value="UniProtKB-UniRule"/>
</dbReference>
<dbReference type="EMBL" id="DS022315">
    <property type="protein sequence ID" value="OAJ45219.1"/>
    <property type="molecule type" value="Genomic_DNA"/>
</dbReference>
<organism evidence="13 14">
    <name type="scientific">Batrachochytrium dendrobatidis (strain JEL423)</name>
    <dbReference type="NCBI Taxonomy" id="403673"/>
    <lineage>
        <taxon>Eukaryota</taxon>
        <taxon>Fungi</taxon>
        <taxon>Fungi incertae sedis</taxon>
        <taxon>Chytridiomycota</taxon>
        <taxon>Chytridiomycota incertae sedis</taxon>
        <taxon>Chytridiomycetes</taxon>
        <taxon>Rhizophydiales</taxon>
        <taxon>Rhizophydiales incertae sedis</taxon>
        <taxon>Batrachochytrium</taxon>
    </lineage>
</organism>
<feature type="transmembrane region" description="Helical" evidence="12">
    <location>
        <begin position="198"/>
        <end position="220"/>
    </location>
</feature>
<dbReference type="Gene3D" id="1.50.40.10">
    <property type="entry name" value="Mitochondrial carrier domain"/>
    <property type="match status" value="2"/>
</dbReference>
<evidence type="ECO:0000256" key="11">
    <source>
        <dbReference type="PROSITE-ProRule" id="PRU00282"/>
    </source>
</evidence>
<dbReference type="PROSITE" id="PS50920">
    <property type="entry name" value="SOLCAR"/>
    <property type="match status" value="3"/>
</dbReference>
<dbReference type="Proteomes" id="UP000077115">
    <property type="component" value="Unassembled WGS sequence"/>
</dbReference>
<feature type="transmembrane region" description="Helical" evidence="12">
    <location>
        <begin position="12"/>
        <end position="31"/>
    </location>
</feature>
<evidence type="ECO:0000256" key="12">
    <source>
        <dbReference type="SAM" id="Phobius"/>
    </source>
</evidence>
<evidence type="ECO:0000313" key="13">
    <source>
        <dbReference type="EMBL" id="OAJ45219.1"/>
    </source>
</evidence>
<dbReference type="PANTHER" id="PTHR46181:SF3">
    <property type="entry name" value="MITOCHONDRIAL GLYCINE TRANSPORTER"/>
    <property type="match status" value="1"/>
</dbReference>
<feature type="transmembrane region" description="Helical" evidence="12">
    <location>
        <begin position="122"/>
        <end position="144"/>
    </location>
</feature>
<dbReference type="STRING" id="403673.A0A177WYM4"/>
<dbReference type="InterPro" id="IPR023395">
    <property type="entry name" value="MCP_dom_sf"/>
</dbReference>
<dbReference type="SUPFAM" id="SSF103506">
    <property type="entry name" value="Mitochondrial carrier"/>
    <property type="match status" value="1"/>
</dbReference>
<dbReference type="InterPro" id="IPR030847">
    <property type="entry name" value="Hem25/SLC25A38"/>
</dbReference>
<evidence type="ECO:0000256" key="5">
    <source>
        <dbReference type="ARBA" id="ARBA00022792"/>
    </source>
</evidence>
<evidence type="ECO:0000256" key="4">
    <source>
        <dbReference type="ARBA" id="ARBA00022737"/>
    </source>
</evidence>
<keyword evidence="5 10" id="KW-0999">Mitochondrion inner membrane</keyword>
<comment type="similarity">
    <text evidence="10">Belongs to the mitochondrial carrier (TC 2.A.29) family. SLC25A38 subfamily.</text>
</comment>
<dbReference type="VEuPathDB" id="FungiDB:BDEG_28377"/>
<reference evidence="13 14" key="1">
    <citation type="submission" date="2006-10" db="EMBL/GenBank/DDBJ databases">
        <title>The Genome Sequence of Batrachochytrium dendrobatidis JEL423.</title>
        <authorList>
            <consortium name="The Broad Institute Genome Sequencing Platform"/>
            <person name="Birren B."/>
            <person name="Lander E."/>
            <person name="Galagan J."/>
            <person name="Cuomo C."/>
            <person name="Devon K."/>
            <person name="Jaffe D."/>
            <person name="Butler J."/>
            <person name="Alvarez P."/>
            <person name="Gnerre S."/>
            <person name="Grabherr M."/>
            <person name="Kleber M."/>
            <person name="Mauceli E."/>
            <person name="Brockman W."/>
            <person name="Young S."/>
            <person name="LaButti K."/>
            <person name="Sykes S."/>
            <person name="DeCaprio D."/>
            <person name="Crawford M."/>
            <person name="Koehrsen M."/>
            <person name="Engels R."/>
            <person name="Montgomery P."/>
            <person name="Pearson M."/>
            <person name="Howarth C."/>
            <person name="Larson L."/>
            <person name="White J."/>
            <person name="O'Leary S."/>
            <person name="Kodira C."/>
            <person name="Zeng Q."/>
            <person name="Yandava C."/>
            <person name="Alvarado L."/>
            <person name="Longcore J."/>
            <person name="James T."/>
        </authorList>
    </citation>
    <scope>NUCLEOTIDE SEQUENCE [LARGE SCALE GENOMIC DNA]</scope>
    <source>
        <strain evidence="13 14">JEL423</strain>
    </source>
</reference>
<name>A0A177WYM4_BATDL</name>
<comment type="function">
    <text evidence="10">Mitochondrial glycine transporter that imports glycine into the mitochondrial matrix. Plays an important role in providing glycine for the first enzymatic step in heme biosynthesis, the condensation of glycine with succinyl-CoA to produce 5-aminolevulinate (ALA) in the miochondrial matrix.</text>
</comment>
<evidence type="ECO:0000313" key="14">
    <source>
        <dbReference type="Proteomes" id="UP000077115"/>
    </source>
</evidence>
<comment type="catalytic activity">
    <reaction evidence="9 10">
        <text>glycine(in) = glycine(out)</text>
        <dbReference type="Rhea" id="RHEA:70715"/>
        <dbReference type="ChEBI" id="CHEBI:57305"/>
    </reaction>
</comment>
<keyword evidence="2 10" id="KW-0813">Transport</keyword>
<keyword evidence="8 10" id="KW-0472">Membrane</keyword>
<keyword evidence="6 10" id="KW-1133">Transmembrane helix</keyword>
<sequence length="286" mass="31207">MASVNRQKNPTVHLAAGGVSGLVSCVLLQPLDLMKTRLQQSMQARRLLMSTLTATQVRSLANITLFTTLNDVVKKDGVSGLWRGTLPTILRNVPGSALYFLSVHSLRSTMERLGVTKNTSNLIAGAASRVVIGFAAMPITVVKIRYESLWNSMSSIWRTEGIPGFFRGFGATILRDAPYAGIYVFFYENFKLILGGAINSPVAINLGAGMLSGFSATLLTQPFDMMKTRMQLKPLEYPSLLQSFAKISAAEGMTGFFSGIVPRLIRKSLGSAISWTLYEEVVRQLS</sequence>
<feature type="transmembrane region" description="Helical" evidence="12">
    <location>
        <begin position="165"/>
        <end position="186"/>
    </location>
</feature>
<feature type="repeat" description="Solcar" evidence="11">
    <location>
        <begin position="8"/>
        <end position="109"/>
    </location>
</feature>
<keyword evidence="4 10" id="KW-0677">Repeat</keyword>
<dbReference type="AlphaFoldDB" id="A0A177WYM4"/>